<keyword evidence="3 5" id="KW-1133">Transmembrane helix</keyword>
<proteinExistence type="predicted"/>
<comment type="subcellular location">
    <subcellularLocation>
        <location evidence="1">Endomembrane system</location>
        <topology evidence="1">Multi-pass membrane protein</topology>
    </subcellularLocation>
</comment>
<gene>
    <name evidence="6" type="ORF">G4Y79_22815</name>
</gene>
<dbReference type="KEGG" id="pmet:G4Y79_22815"/>
<keyword evidence="7" id="KW-1185">Reference proteome</keyword>
<dbReference type="GO" id="GO:0012505">
    <property type="term" value="C:endomembrane system"/>
    <property type="evidence" value="ECO:0007669"/>
    <property type="project" value="UniProtKB-SubCell"/>
</dbReference>
<dbReference type="PANTHER" id="PTHR12714">
    <property type="entry name" value="PROTEIN-S ISOPRENYLCYSTEINE O-METHYLTRANSFERASE"/>
    <property type="match status" value="1"/>
</dbReference>
<name>A0A7S8IF26_9CHLR</name>
<evidence type="ECO:0000313" key="7">
    <source>
        <dbReference type="Proteomes" id="UP000594468"/>
    </source>
</evidence>
<evidence type="ECO:0000256" key="4">
    <source>
        <dbReference type="ARBA" id="ARBA00023136"/>
    </source>
</evidence>
<accession>A0A7S8IF26</accession>
<dbReference type="PANTHER" id="PTHR12714:SF26">
    <property type="entry name" value="ISOPRENYLCYSTEINE CARBOXYLMETHYLTRANSFERASE FAMILY PROTEIN"/>
    <property type="match status" value="1"/>
</dbReference>
<evidence type="ECO:0000256" key="5">
    <source>
        <dbReference type="SAM" id="Phobius"/>
    </source>
</evidence>
<dbReference type="Gene3D" id="1.20.120.1630">
    <property type="match status" value="1"/>
</dbReference>
<keyword evidence="4 5" id="KW-0472">Membrane</keyword>
<keyword evidence="6" id="KW-0808">Transferase</keyword>
<feature type="transmembrane region" description="Helical" evidence="5">
    <location>
        <begin position="72"/>
        <end position="99"/>
    </location>
</feature>
<organism evidence="6 7">
    <name type="scientific">Phototrophicus methaneseepsis</name>
    <dbReference type="NCBI Taxonomy" id="2710758"/>
    <lineage>
        <taxon>Bacteria</taxon>
        <taxon>Bacillati</taxon>
        <taxon>Chloroflexota</taxon>
        <taxon>Candidatus Thermofontia</taxon>
        <taxon>Phototrophicales</taxon>
        <taxon>Phototrophicaceae</taxon>
        <taxon>Phototrophicus</taxon>
    </lineage>
</organism>
<dbReference type="Pfam" id="PF04191">
    <property type="entry name" value="PEMT"/>
    <property type="match status" value="1"/>
</dbReference>
<dbReference type="InterPro" id="IPR007318">
    <property type="entry name" value="Phopholipid_MeTrfase"/>
</dbReference>
<dbReference type="AlphaFoldDB" id="A0A7S8IF26"/>
<evidence type="ECO:0000256" key="1">
    <source>
        <dbReference type="ARBA" id="ARBA00004127"/>
    </source>
</evidence>
<dbReference type="Proteomes" id="UP000594468">
    <property type="component" value="Chromosome"/>
</dbReference>
<keyword evidence="6" id="KW-0489">Methyltransferase</keyword>
<evidence type="ECO:0000256" key="3">
    <source>
        <dbReference type="ARBA" id="ARBA00022989"/>
    </source>
</evidence>
<protein>
    <submittedName>
        <fullName evidence="6">Isoprenylcysteine carboxylmethyltransferase family protein</fullName>
    </submittedName>
</protein>
<feature type="transmembrane region" description="Helical" evidence="5">
    <location>
        <begin position="12"/>
        <end position="33"/>
    </location>
</feature>
<dbReference type="EMBL" id="CP062983">
    <property type="protein sequence ID" value="QPC82483.1"/>
    <property type="molecule type" value="Genomic_DNA"/>
</dbReference>
<sequence length="133" mass="14670">MFFVLPQSGTWLAHIVGLIMAVVGLVIVLYAIFEHQRVGKKLPNVAPTPKEGGNLITSGLYTYIRHPIYSGVLLGAFGIAVFQGEIVTFLLAVALYILFSIKSRYEESLLKTTFAGYAQYMTRTGRFIPGLNL</sequence>
<dbReference type="GO" id="GO:0032259">
    <property type="term" value="P:methylation"/>
    <property type="evidence" value="ECO:0007669"/>
    <property type="project" value="UniProtKB-KW"/>
</dbReference>
<dbReference type="RefSeq" id="WP_195170552.1">
    <property type="nucleotide sequence ID" value="NZ_CP062983.1"/>
</dbReference>
<reference evidence="6 7" key="1">
    <citation type="submission" date="2020-02" db="EMBL/GenBank/DDBJ databases">
        <authorList>
            <person name="Zheng R.K."/>
            <person name="Sun C.M."/>
        </authorList>
    </citation>
    <scope>NUCLEOTIDE SEQUENCE [LARGE SCALE GENOMIC DNA]</scope>
    <source>
        <strain evidence="7">rifampicinis</strain>
    </source>
</reference>
<dbReference type="GO" id="GO:0004671">
    <property type="term" value="F:protein C-terminal S-isoprenylcysteine carboxyl O-methyltransferase activity"/>
    <property type="evidence" value="ECO:0007669"/>
    <property type="project" value="TreeGrafter"/>
</dbReference>
<keyword evidence="2 5" id="KW-0812">Transmembrane</keyword>
<evidence type="ECO:0000256" key="2">
    <source>
        <dbReference type="ARBA" id="ARBA00022692"/>
    </source>
</evidence>
<evidence type="ECO:0000313" key="6">
    <source>
        <dbReference type="EMBL" id="QPC82483.1"/>
    </source>
</evidence>